<comment type="caution">
    <text evidence="2">The sequence shown here is derived from an EMBL/GenBank/DDBJ whole genome shotgun (WGS) entry which is preliminary data.</text>
</comment>
<feature type="transmembrane region" description="Helical" evidence="1">
    <location>
        <begin position="123"/>
        <end position="140"/>
    </location>
</feature>
<feature type="transmembrane region" description="Helical" evidence="1">
    <location>
        <begin position="370"/>
        <end position="392"/>
    </location>
</feature>
<dbReference type="InterPro" id="IPR010266">
    <property type="entry name" value="NnrS"/>
</dbReference>
<keyword evidence="3" id="KW-1185">Reference proteome</keyword>
<feature type="transmembrane region" description="Helical" evidence="1">
    <location>
        <begin position="278"/>
        <end position="302"/>
    </location>
</feature>
<dbReference type="Proteomes" id="UP001259803">
    <property type="component" value="Unassembled WGS sequence"/>
</dbReference>
<name>A0ABU2ZKF7_9SPHN</name>
<feature type="transmembrane region" description="Helical" evidence="1">
    <location>
        <begin position="31"/>
        <end position="50"/>
    </location>
</feature>
<keyword evidence="1" id="KW-1133">Transmembrane helix</keyword>
<feature type="transmembrane region" description="Helical" evidence="1">
    <location>
        <begin position="182"/>
        <end position="205"/>
    </location>
</feature>
<feature type="transmembrane region" description="Helical" evidence="1">
    <location>
        <begin position="308"/>
        <end position="327"/>
    </location>
</feature>
<keyword evidence="1" id="KW-0472">Membrane</keyword>
<reference evidence="2 3" key="1">
    <citation type="submission" date="2023-09" db="EMBL/GenBank/DDBJ databases">
        <authorList>
            <person name="Rey-Velasco X."/>
        </authorList>
    </citation>
    <scope>NUCLEOTIDE SEQUENCE [LARGE SCALE GENOMIC DNA]</scope>
    <source>
        <strain evidence="2 3">F390</strain>
    </source>
</reference>
<evidence type="ECO:0000313" key="3">
    <source>
        <dbReference type="Proteomes" id="UP001259803"/>
    </source>
</evidence>
<sequence>MAKVLQMNDPRPSGPLTRPQLPFLRGAFRPFFLFAALWAAAAVIIWVMAYSGVPVFSQAVDPLAWHQHEMLFGFVGAAVIGFMLTAIANWTGRPLLGGAPLAILVLLWIAVRVTLAASLGSPWLSLILELTLFFAVAAFAAREVVLSANRNLPVAIIVALFGVAAAIDLAEGGGILPDRDFGLRLGLALAVLVIGLIGGRIIPVFTRNWLAREKAGGSMPVMPNAADMRVLGLTVVALLGWLAWPSSPVVGWLFLAAALAHLWRLSRWRGWRTFTDPLVVVLHLAYLWLPLGLGLLGLHLAFEAVARSAAIHALTAGAMGLIILAVMSRASLGHTGRPLKAGLGLTLAYLLVFAGAVVRVLTAVERLEGIWSIHLSATLWAGGFALFVLLYFPILTRPRLDDPAL</sequence>
<feature type="transmembrane region" description="Helical" evidence="1">
    <location>
        <begin position="70"/>
        <end position="88"/>
    </location>
</feature>
<evidence type="ECO:0000256" key="1">
    <source>
        <dbReference type="SAM" id="Phobius"/>
    </source>
</evidence>
<evidence type="ECO:0000313" key="2">
    <source>
        <dbReference type="EMBL" id="MDT0576059.1"/>
    </source>
</evidence>
<proteinExistence type="predicted"/>
<dbReference type="RefSeq" id="WP_311340640.1">
    <property type="nucleotide sequence ID" value="NZ_JAVRHS010000005.1"/>
</dbReference>
<protein>
    <submittedName>
        <fullName evidence="2">NnrS family protein</fullName>
    </submittedName>
</protein>
<feature type="transmembrane region" description="Helical" evidence="1">
    <location>
        <begin position="95"/>
        <end position="117"/>
    </location>
</feature>
<feature type="transmembrane region" description="Helical" evidence="1">
    <location>
        <begin position="339"/>
        <end position="358"/>
    </location>
</feature>
<gene>
    <name evidence="2" type="ORF">RM533_07645</name>
</gene>
<organism evidence="2 3">
    <name type="scientific">Croceicoccus esteveae</name>
    <dbReference type="NCBI Taxonomy" id="3075597"/>
    <lineage>
        <taxon>Bacteria</taxon>
        <taxon>Pseudomonadati</taxon>
        <taxon>Pseudomonadota</taxon>
        <taxon>Alphaproteobacteria</taxon>
        <taxon>Sphingomonadales</taxon>
        <taxon>Erythrobacteraceae</taxon>
        <taxon>Croceicoccus</taxon>
    </lineage>
</organism>
<feature type="transmembrane region" description="Helical" evidence="1">
    <location>
        <begin position="249"/>
        <end position="266"/>
    </location>
</feature>
<dbReference type="Pfam" id="PF05940">
    <property type="entry name" value="NnrS"/>
    <property type="match status" value="1"/>
</dbReference>
<accession>A0ABU2ZKF7</accession>
<dbReference type="EMBL" id="JAVRHS010000005">
    <property type="protein sequence ID" value="MDT0576059.1"/>
    <property type="molecule type" value="Genomic_DNA"/>
</dbReference>
<feature type="transmembrane region" description="Helical" evidence="1">
    <location>
        <begin position="152"/>
        <end position="170"/>
    </location>
</feature>
<keyword evidence="1" id="KW-0812">Transmembrane</keyword>